<dbReference type="RefSeq" id="WP_013956152.1">
    <property type="nucleotide sequence ID" value="NC_015726.1"/>
</dbReference>
<evidence type="ECO:0000313" key="3">
    <source>
        <dbReference type="Proteomes" id="UP000006798"/>
    </source>
</evidence>
<dbReference type="HOGENOM" id="CLU_396250_0_0_4"/>
<dbReference type="KEGG" id="cnc:CNE_1c11440"/>
<gene>
    <name evidence="2" type="ordered locus">CNE_1c11440</name>
</gene>
<dbReference type="Proteomes" id="UP000006798">
    <property type="component" value="Chromosome 1"/>
</dbReference>
<proteinExistence type="predicted"/>
<evidence type="ECO:0000256" key="1">
    <source>
        <dbReference type="SAM" id="SignalP"/>
    </source>
</evidence>
<feature type="signal peptide" evidence="1">
    <location>
        <begin position="1"/>
        <end position="21"/>
    </location>
</feature>
<organism evidence="2 3">
    <name type="scientific">Cupriavidus necator (strain ATCC 43291 / DSM 13513 / CCUG 52238 / LMG 8453 / N-1)</name>
    <name type="common">Ralstonia eutropha</name>
    <dbReference type="NCBI Taxonomy" id="1042878"/>
    <lineage>
        <taxon>Bacteria</taxon>
        <taxon>Pseudomonadati</taxon>
        <taxon>Pseudomonadota</taxon>
        <taxon>Betaproteobacteria</taxon>
        <taxon>Burkholderiales</taxon>
        <taxon>Burkholderiaceae</taxon>
        <taxon>Cupriavidus</taxon>
    </lineage>
</organism>
<dbReference type="PROSITE" id="PS51257">
    <property type="entry name" value="PROKAR_LIPOPROTEIN"/>
    <property type="match status" value="1"/>
</dbReference>
<name>G0F121_CUPNN</name>
<protein>
    <submittedName>
        <fullName evidence="2">Uncharacterized protein</fullName>
    </submittedName>
</protein>
<dbReference type="EMBL" id="CP002877">
    <property type="protein sequence ID" value="AEI76499.1"/>
    <property type="molecule type" value="Genomic_DNA"/>
</dbReference>
<reference evidence="2 3" key="1">
    <citation type="journal article" date="2011" name="J. Bacteriol.">
        <title>Complete genome sequence of the type strain Cupriavidus necator N-1.</title>
        <authorList>
            <person name="Poehlein A."/>
            <person name="Kusian B."/>
            <person name="Friedrich B."/>
            <person name="Daniel R."/>
            <person name="Bowien B."/>
        </authorList>
    </citation>
    <scope>NUCLEOTIDE SEQUENCE [LARGE SCALE GENOMIC DNA]</scope>
    <source>
        <strain evidence="3">ATCC 43291 / DSM 13513 / CCUG 52238 / LMG 8453 / N-1</strain>
    </source>
</reference>
<dbReference type="AlphaFoldDB" id="G0F121"/>
<evidence type="ECO:0000313" key="2">
    <source>
        <dbReference type="EMBL" id="AEI76499.1"/>
    </source>
</evidence>
<sequence>MKSNRSKLGLAMAGAALVTLAGCGGGGDSANSNATTPPPATTAPAAKAVMSGTAATGAALANANVTITNSSGNSPCEESSITTTALGTYTCTLKSGETAPFFVVVTDPTGNSAPLVSVATTTPAAGAALTVNATPLTTAIVAQLASDGNALSVVSSKTVDTAALQKVTANVLTQLASVLTSIGAPADYNPFSTSISAATASSSGNTADQLLDIVKVTTDPASGKPAIATVDNPTPVPLATADSSGTALPAPDAGVADLPKAAQLVAKSLTACFALPTSQRVLATDTTVPQSQGGPTVTSAAPQCQDIAGASDNAAGVEFLHNGYEAGQYLYNTLTSDTMTGAQFSVPEVMTFYGASSTASGKDEAVLNIKYLDAGGNPGNLITVARNIAGGVTQSHPSPWWLVGNQQPVDVSVRPLVRRVEQLNPANTQAFSHFQTGLQFQVNAKGPGSVTANGNLAYARITGPMLPKAGLVYIAPVPEEVGQNYMDVTNKTGTVGTTTRCSDNAANTGPRFYNCPNFWIGRTAGLTGTAATTFANNQGGLVWAQNADNLDTTFPAKGQRYKIELFYGSNTTATYTYHKTLLSDMIVATQAVNLPWNTPGSATLAFLDPNGSLAGAQTSTKADWIQNIAAEQIGGVSVTVDTNGTYGASQQAPKGSTSLVVDAPVPAMTPTSVRAVLFGYRMLNNSNKTAVYTYN</sequence>
<keyword evidence="1" id="KW-0732">Signal</keyword>
<accession>G0F121</accession>
<dbReference type="GeneID" id="34308856"/>
<feature type="chain" id="PRO_5003399276" evidence="1">
    <location>
        <begin position="22"/>
        <end position="695"/>
    </location>
</feature>